<keyword evidence="2" id="KW-0862">Zinc</keyword>
<dbReference type="Gene3D" id="3.30.70.330">
    <property type="match status" value="1"/>
</dbReference>
<dbReference type="PROSITE" id="PS50102">
    <property type="entry name" value="RRM"/>
    <property type="match status" value="1"/>
</dbReference>
<dbReference type="AlphaFoldDB" id="A0A1S3HWM9"/>
<dbReference type="Gene3D" id="4.10.60.10">
    <property type="entry name" value="Zinc finger, CCHC-type"/>
    <property type="match status" value="1"/>
</dbReference>
<dbReference type="PANTHER" id="PTHR48025">
    <property type="entry name" value="OS02G0815200 PROTEIN"/>
    <property type="match status" value="1"/>
</dbReference>
<dbReference type="Proteomes" id="UP000085678">
    <property type="component" value="Unplaced"/>
</dbReference>
<proteinExistence type="predicted"/>
<feature type="compositionally biased region" description="Basic and acidic residues" evidence="4">
    <location>
        <begin position="153"/>
        <end position="167"/>
    </location>
</feature>
<dbReference type="SUPFAM" id="SSF54928">
    <property type="entry name" value="RNA-binding domain, RBD"/>
    <property type="match status" value="1"/>
</dbReference>
<dbReference type="GO" id="GO:0008270">
    <property type="term" value="F:zinc ion binding"/>
    <property type="evidence" value="ECO:0007669"/>
    <property type="project" value="UniProtKB-KW"/>
</dbReference>
<dbReference type="PANTHER" id="PTHR48025:SF1">
    <property type="entry name" value="RRM DOMAIN-CONTAINING PROTEIN"/>
    <property type="match status" value="1"/>
</dbReference>
<dbReference type="InterPro" id="IPR035979">
    <property type="entry name" value="RBD_domain_sf"/>
</dbReference>
<keyword evidence="1 3" id="KW-0694">RNA-binding</keyword>
<dbReference type="KEGG" id="lak:106158859"/>
<dbReference type="PROSITE" id="PS50158">
    <property type="entry name" value="ZF_CCHC"/>
    <property type="match status" value="1"/>
</dbReference>
<feature type="domain" description="RRM" evidence="5">
    <location>
        <begin position="5"/>
        <end position="75"/>
    </location>
</feature>
<keyword evidence="2" id="KW-0863">Zinc-finger</keyword>
<evidence type="ECO:0000313" key="9">
    <source>
        <dbReference type="RefSeq" id="XP_013390424.1"/>
    </source>
</evidence>
<feature type="compositionally biased region" description="Basic and acidic residues" evidence="4">
    <location>
        <begin position="216"/>
        <end position="237"/>
    </location>
</feature>
<dbReference type="GO" id="GO:0005634">
    <property type="term" value="C:nucleus"/>
    <property type="evidence" value="ECO:0007669"/>
    <property type="project" value="TreeGrafter"/>
</dbReference>
<dbReference type="InterPro" id="IPR050502">
    <property type="entry name" value="Euk_RNA-bind_prot"/>
</dbReference>
<evidence type="ECO:0000256" key="4">
    <source>
        <dbReference type="SAM" id="MobiDB-lite"/>
    </source>
</evidence>
<evidence type="ECO:0000259" key="5">
    <source>
        <dbReference type="PROSITE" id="PS50102"/>
    </source>
</evidence>
<feature type="compositionally biased region" description="Basic and acidic residues" evidence="4">
    <location>
        <begin position="189"/>
        <end position="205"/>
    </location>
</feature>
<dbReference type="STRING" id="7574.A0A1S3HWM9"/>
<dbReference type="Pfam" id="PF00098">
    <property type="entry name" value="zf-CCHC"/>
    <property type="match status" value="1"/>
</dbReference>
<dbReference type="SMART" id="SM00343">
    <property type="entry name" value="ZnF_C2HC"/>
    <property type="match status" value="1"/>
</dbReference>
<dbReference type="InterPro" id="IPR012677">
    <property type="entry name" value="Nucleotide-bd_a/b_plait_sf"/>
</dbReference>
<accession>A0A1S3HWM9</accession>
<evidence type="ECO:0000313" key="7">
    <source>
        <dbReference type="Proteomes" id="UP000085678"/>
    </source>
</evidence>
<feature type="domain" description="CCHC-type" evidence="6">
    <location>
        <begin position="89"/>
        <end position="104"/>
    </location>
</feature>
<feature type="compositionally biased region" description="Gly residues" evidence="4">
    <location>
        <begin position="106"/>
        <end position="116"/>
    </location>
</feature>
<evidence type="ECO:0000313" key="8">
    <source>
        <dbReference type="RefSeq" id="XP_013390423.1"/>
    </source>
</evidence>
<dbReference type="SMART" id="SM00360">
    <property type="entry name" value="RRM"/>
    <property type="match status" value="1"/>
</dbReference>
<keyword evidence="7" id="KW-1185">Reference proteome</keyword>
<gene>
    <name evidence="8 9" type="primary">LOC106158859</name>
</gene>
<dbReference type="RefSeq" id="XP_013390424.1">
    <property type="nucleotide sequence ID" value="XM_013534970.1"/>
</dbReference>
<evidence type="ECO:0000256" key="3">
    <source>
        <dbReference type="PROSITE-ProRule" id="PRU00176"/>
    </source>
</evidence>
<keyword evidence="2" id="KW-0479">Metal-binding</keyword>
<feature type="compositionally biased region" description="Basic and acidic residues" evidence="4">
    <location>
        <begin position="130"/>
        <end position="141"/>
    </location>
</feature>
<evidence type="ECO:0000256" key="2">
    <source>
        <dbReference type="PROSITE-ProRule" id="PRU00047"/>
    </source>
</evidence>
<dbReference type="GeneID" id="106158859"/>
<sequence length="300" mass="34239">MTVSTKIFVGNLPDTCKRGELQAMFEKFGTVTECDIIRNYGFVHFADGEEAKTAVENLNNTPFQGVNIKVELSHSKVRQKPGMGGKGECYRCGRDGHWSKDCPRGGSQGRRGGGRGGGDRRFGGPPAREPYGREPYPRDPYPDPYYRDYPPPHGDRYRPYDPYERRRPLPPPPRDYYRDPYARPPPEYYGRRADPYYDAYYDRRPPPPYLTEPDYEYERRPPVRAGIERLRPVERQPDPFQEQYQEPDPLAGASGAVVAGLRSLLASAQNPRVSYGENEMRRGAPGGGAEPIWFEDINLR</sequence>
<dbReference type="GO" id="GO:0003729">
    <property type="term" value="F:mRNA binding"/>
    <property type="evidence" value="ECO:0007669"/>
    <property type="project" value="TreeGrafter"/>
</dbReference>
<dbReference type="RefSeq" id="XP_013390423.1">
    <property type="nucleotide sequence ID" value="XM_013534969.1"/>
</dbReference>
<protein>
    <submittedName>
        <fullName evidence="8 9">RNA-binding protein lark</fullName>
    </submittedName>
</protein>
<dbReference type="CDD" id="cd12343">
    <property type="entry name" value="RRM1_2_CoAA_like"/>
    <property type="match status" value="1"/>
</dbReference>
<dbReference type="InterPro" id="IPR000504">
    <property type="entry name" value="RRM_dom"/>
</dbReference>
<reference evidence="8 9" key="1">
    <citation type="submission" date="2025-04" db="UniProtKB">
        <authorList>
            <consortium name="RefSeq"/>
        </authorList>
    </citation>
    <scope>IDENTIFICATION</scope>
    <source>
        <tissue evidence="8 9">Gonads</tissue>
    </source>
</reference>
<dbReference type="InterPro" id="IPR001878">
    <property type="entry name" value="Znf_CCHC"/>
</dbReference>
<organism evidence="7 8">
    <name type="scientific">Lingula anatina</name>
    <name type="common">Brachiopod</name>
    <name type="synonym">Lingula unguis</name>
    <dbReference type="NCBI Taxonomy" id="7574"/>
    <lineage>
        <taxon>Eukaryota</taxon>
        <taxon>Metazoa</taxon>
        <taxon>Spiralia</taxon>
        <taxon>Lophotrochozoa</taxon>
        <taxon>Brachiopoda</taxon>
        <taxon>Linguliformea</taxon>
        <taxon>Lingulata</taxon>
        <taxon>Lingulida</taxon>
        <taxon>Linguloidea</taxon>
        <taxon>Lingulidae</taxon>
        <taxon>Lingula</taxon>
    </lineage>
</organism>
<dbReference type="OrthoDB" id="79941at2759"/>
<evidence type="ECO:0000256" key="1">
    <source>
        <dbReference type="ARBA" id="ARBA00022884"/>
    </source>
</evidence>
<name>A0A1S3HWM9_LINAN</name>
<feature type="region of interest" description="Disordered" evidence="4">
    <location>
        <begin position="268"/>
        <end position="290"/>
    </location>
</feature>
<dbReference type="Pfam" id="PF00076">
    <property type="entry name" value="RRM_1"/>
    <property type="match status" value="1"/>
</dbReference>
<evidence type="ECO:0000259" key="6">
    <source>
        <dbReference type="PROSITE" id="PS50158"/>
    </source>
</evidence>
<feature type="region of interest" description="Disordered" evidence="4">
    <location>
        <begin position="100"/>
        <end position="248"/>
    </location>
</feature>